<evidence type="ECO:0000313" key="1">
    <source>
        <dbReference type="EMBL" id="RAI26736.1"/>
    </source>
</evidence>
<name>A0A327JMC0_9BRAD</name>
<gene>
    <name evidence="1" type="ORF">CH338_30525</name>
</gene>
<dbReference type="AlphaFoldDB" id="A0A327JMC0"/>
<dbReference type="EMBL" id="NPEU01000905">
    <property type="protein sequence ID" value="RAI26736.1"/>
    <property type="molecule type" value="Genomic_DNA"/>
</dbReference>
<keyword evidence="2" id="KW-1185">Reference proteome</keyword>
<evidence type="ECO:0000313" key="2">
    <source>
        <dbReference type="Proteomes" id="UP000248863"/>
    </source>
</evidence>
<comment type="caution">
    <text evidence="1">The sequence shown here is derived from an EMBL/GenBank/DDBJ whole genome shotgun (WGS) entry which is preliminary data.</text>
</comment>
<proteinExistence type="predicted"/>
<dbReference type="Proteomes" id="UP000248863">
    <property type="component" value="Unassembled WGS sequence"/>
</dbReference>
<organism evidence="1 2">
    <name type="scientific">Rhodoplanes elegans</name>
    <dbReference type="NCBI Taxonomy" id="29408"/>
    <lineage>
        <taxon>Bacteria</taxon>
        <taxon>Pseudomonadati</taxon>
        <taxon>Pseudomonadota</taxon>
        <taxon>Alphaproteobacteria</taxon>
        <taxon>Hyphomicrobiales</taxon>
        <taxon>Nitrobacteraceae</taxon>
        <taxon>Rhodoplanes</taxon>
    </lineage>
</organism>
<accession>A0A327JMC0</accession>
<protein>
    <submittedName>
        <fullName evidence="1">Uncharacterized protein</fullName>
    </submittedName>
</protein>
<sequence length="60" mass="6549">MAHKYVNRSSVVSLMSLTSLEMRPERPPAQRRDAAPVRHGASFRPFFLAGALQAVGVIGL</sequence>
<reference evidence="1 2" key="1">
    <citation type="submission" date="2017-07" db="EMBL/GenBank/DDBJ databases">
        <title>Draft Genome Sequences of Select Purple Nonsulfur Bacteria.</title>
        <authorList>
            <person name="Lasarre B."/>
            <person name="Mckinlay J.B."/>
        </authorList>
    </citation>
    <scope>NUCLEOTIDE SEQUENCE [LARGE SCALE GENOMIC DNA]</scope>
    <source>
        <strain evidence="1 2">DSM 11907</strain>
    </source>
</reference>